<dbReference type="InterPro" id="IPR036866">
    <property type="entry name" value="RibonucZ/Hydroxyglut_hydro"/>
</dbReference>
<dbReference type="RefSeq" id="WP_166272728.1">
    <property type="nucleotide sequence ID" value="NZ_JAAFGS010000001.1"/>
</dbReference>
<dbReference type="NCBIfam" id="TIGR02651">
    <property type="entry name" value="RNase_Z"/>
    <property type="match status" value="1"/>
</dbReference>
<keyword evidence="2 8" id="KW-0819">tRNA processing</keyword>
<dbReference type="GO" id="GO:0042781">
    <property type="term" value="F:3'-tRNA processing endoribonuclease activity"/>
    <property type="evidence" value="ECO:0007669"/>
    <property type="project" value="UniProtKB-EC"/>
</dbReference>
<keyword evidence="7 8" id="KW-0862">Zinc</keyword>
<comment type="subunit">
    <text evidence="1 8">Homodimer.</text>
</comment>
<comment type="catalytic activity">
    <reaction evidence="8">
        <text>Endonucleolytic cleavage of RNA, removing extra 3' nucleotides from tRNA precursor, generating 3' termini of tRNAs. A 3'-hydroxy group is left at the tRNA terminus and a 5'-phosphoryl group is left at the trailer molecule.</text>
        <dbReference type="EC" id="3.1.26.11"/>
    </reaction>
</comment>
<dbReference type="Pfam" id="PF23023">
    <property type="entry name" value="Anti-Pycsar_Apyc1"/>
    <property type="match status" value="1"/>
</dbReference>
<evidence type="ECO:0000256" key="5">
    <source>
        <dbReference type="ARBA" id="ARBA00022759"/>
    </source>
</evidence>
<comment type="cofactor">
    <cofactor evidence="8">
        <name>Zn(2+)</name>
        <dbReference type="ChEBI" id="CHEBI:29105"/>
    </cofactor>
    <text evidence="8">Binds 2 Zn(2+) ions.</text>
</comment>
<name>A0ABX0F8Z3_9BACL</name>
<evidence type="ECO:0000256" key="7">
    <source>
        <dbReference type="ARBA" id="ARBA00022833"/>
    </source>
</evidence>
<evidence type="ECO:0000256" key="1">
    <source>
        <dbReference type="ARBA" id="ARBA00011738"/>
    </source>
</evidence>
<proteinExistence type="inferred from homology"/>
<evidence type="ECO:0000256" key="4">
    <source>
        <dbReference type="ARBA" id="ARBA00022723"/>
    </source>
</evidence>
<evidence type="ECO:0000313" key="9">
    <source>
        <dbReference type="EMBL" id="NGZ74487.1"/>
    </source>
</evidence>
<comment type="similarity">
    <text evidence="8">Belongs to the RNase Z family.</text>
</comment>
<comment type="function">
    <text evidence="8">Zinc phosphodiesterase, which displays some tRNA 3'-processing endonuclease activity. Probably involved in tRNA maturation, by removing a 3'-trailer from precursor tRNA.</text>
</comment>
<evidence type="ECO:0000256" key="6">
    <source>
        <dbReference type="ARBA" id="ARBA00022801"/>
    </source>
</evidence>
<dbReference type="EC" id="3.1.26.11" evidence="8"/>
<evidence type="ECO:0000256" key="3">
    <source>
        <dbReference type="ARBA" id="ARBA00022722"/>
    </source>
</evidence>
<reference evidence="9 10" key="1">
    <citation type="submission" date="2020-01" db="EMBL/GenBank/DDBJ databases">
        <title>Polyphasic characterisation and genomic insights into a novel alkali tolerant bacterium VR-M41.</title>
        <authorList>
            <person name="Vemuluri V.R."/>
        </authorList>
    </citation>
    <scope>NUCLEOTIDE SEQUENCE [LARGE SCALE GENOMIC DNA]</scope>
    <source>
        <strain evidence="9 10">VR-M41</strain>
    </source>
</reference>
<feature type="binding site" evidence="8">
    <location>
        <position position="65"/>
    </location>
    <ligand>
        <name>Zn(2+)</name>
        <dbReference type="ChEBI" id="CHEBI:29105"/>
        <label>1</label>
        <note>catalytic</note>
    </ligand>
</feature>
<keyword evidence="6 8" id="KW-0378">Hydrolase</keyword>
<dbReference type="EMBL" id="JAAFGS010000001">
    <property type="protein sequence ID" value="NGZ74487.1"/>
    <property type="molecule type" value="Genomic_DNA"/>
</dbReference>
<feature type="binding site" evidence="8">
    <location>
        <position position="67"/>
    </location>
    <ligand>
        <name>Zn(2+)</name>
        <dbReference type="ChEBI" id="CHEBI:29105"/>
        <label>2</label>
        <note>catalytic</note>
    </ligand>
</feature>
<evidence type="ECO:0000256" key="8">
    <source>
        <dbReference type="HAMAP-Rule" id="MF_01818"/>
    </source>
</evidence>
<dbReference type="PANTHER" id="PTHR46018:SF2">
    <property type="entry name" value="ZINC PHOSPHODIESTERASE ELAC PROTEIN 1"/>
    <property type="match status" value="1"/>
</dbReference>
<dbReference type="NCBIfam" id="NF000801">
    <property type="entry name" value="PRK00055.1-3"/>
    <property type="match status" value="1"/>
</dbReference>
<organism evidence="9 10">
    <name type="scientific">Saccharibacillus alkalitolerans</name>
    <dbReference type="NCBI Taxonomy" id="2705290"/>
    <lineage>
        <taxon>Bacteria</taxon>
        <taxon>Bacillati</taxon>
        <taxon>Bacillota</taxon>
        <taxon>Bacilli</taxon>
        <taxon>Bacillales</taxon>
        <taxon>Paenibacillaceae</taxon>
        <taxon>Saccharibacillus</taxon>
    </lineage>
</organism>
<evidence type="ECO:0000256" key="2">
    <source>
        <dbReference type="ARBA" id="ARBA00022694"/>
    </source>
</evidence>
<feature type="binding site" evidence="8">
    <location>
        <position position="63"/>
    </location>
    <ligand>
        <name>Zn(2+)</name>
        <dbReference type="ChEBI" id="CHEBI:29105"/>
        <label>1</label>
        <note>catalytic</note>
    </ligand>
</feature>
<dbReference type="Gene3D" id="3.60.15.10">
    <property type="entry name" value="Ribonuclease Z/Hydroxyacylglutathione hydrolase-like"/>
    <property type="match status" value="1"/>
</dbReference>
<dbReference type="Proteomes" id="UP000800303">
    <property type="component" value="Unassembled WGS sequence"/>
</dbReference>
<feature type="binding site" evidence="8">
    <location>
        <position position="68"/>
    </location>
    <ligand>
        <name>Zn(2+)</name>
        <dbReference type="ChEBI" id="CHEBI:29105"/>
        <label>2</label>
        <note>catalytic</note>
    </ligand>
</feature>
<accession>A0ABX0F8Z3</accession>
<feature type="binding site" evidence="8">
    <location>
        <position position="210"/>
    </location>
    <ligand>
        <name>Zn(2+)</name>
        <dbReference type="ChEBI" id="CHEBI:29105"/>
        <label>2</label>
        <note>catalytic</note>
    </ligand>
</feature>
<keyword evidence="4 8" id="KW-0479">Metal-binding</keyword>
<dbReference type="HAMAP" id="MF_01818">
    <property type="entry name" value="RNase_Z_BN"/>
    <property type="match status" value="1"/>
</dbReference>
<dbReference type="SUPFAM" id="SSF56281">
    <property type="entry name" value="Metallo-hydrolase/oxidoreductase"/>
    <property type="match status" value="1"/>
</dbReference>
<keyword evidence="5 8" id="KW-0255">Endonuclease</keyword>
<dbReference type="CDD" id="cd07717">
    <property type="entry name" value="RNaseZ_ZiPD-like_MBL-fold"/>
    <property type="match status" value="1"/>
</dbReference>
<dbReference type="InterPro" id="IPR013471">
    <property type="entry name" value="RNase_Z/BN"/>
</dbReference>
<comment type="caution">
    <text evidence="9">The sequence shown here is derived from an EMBL/GenBank/DDBJ whole genome shotgun (WGS) entry which is preliminary data.</text>
</comment>
<feature type="binding site" evidence="8">
    <location>
        <position position="140"/>
    </location>
    <ligand>
        <name>Zn(2+)</name>
        <dbReference type="ChEBI" id="CHEBI:29105"/>
        <label>1</label>
        <note>catalytic</note>
    </ligand>
</feature>
<evidence type="ECO:0000313" key="10">
    <source>
        <dbReference type="Proteomes" id="UP000800303"/>
    </source>
</evidence>
<gene>
    <name evidence="8 9" type="primary">rnz</name>
    <name evidence="9" type="ORF">GYN08_04095</name>
</gene>
<protein>
    <recommendedName>
        <fullName evidence="8">Ribonuclease Z</fullName>
        <shortName evidence="8">RNase Z</shortName>
        <ecNumber evidence="8">3.1.26.11</ecNumber>
    </recommendedName>
    <alternativeName>
        <fullName evidence="8">tRNA 3 endonuclease</fullName>
    </alternativeName>
    <alternativeName>
        <fullName evidence="8">tRNase Z</fullName>
    </alternativeName>
</protein>
<keyword evidence="10" id="KW-1185">Reference proteome</keyword>
<feature type="active site" description="Proton acceptor" evidence="8">
    <location>
        <position position="67"/>
    </location>
</feature>
<feature type="binding site" evidence="8">
    <location>
        <position position="268"/>
    </location>
    <ligand>
        <name>Zn(2+)</name>
        <dbReference type="ChEBI" id="CHEBI:29105"/>
        <label>2</label>
        <note>catalytic</note>
    </ligand>
</feature>
<sequence length="314" mass="34873">MELYFLGTNAGLPTTQRNVTSVALRMLEERRSSWLFDCGEATQHQILHSPLKLSRLEKIFITHMHGDHVFGLPGLLSSRASQEGSPPLTVYGPAGLKAFLEATLNATQSRIDFGLEIVEHSGGVIFEDSQIKVEARALEHRIESYGYRMTEKDRPGSLNMELLQEWGVRPGPEYGKLKNGESITVNGRLITSDQVLGAPKRGRIVTILGDTRPTPGIHPLADGADVLVHEATFTDEFADLAHKYYHSTAVQAAEAAKKAGVGELILTHFSSRYKDQDQLRPLLQEARSVFPNTQLAIEHQTFPIRPSAQEREKE</sequence>
<keyword evidence="3 8" id="KW-0540">Nuclease</keyword>
<feature type="binding site" evidence="8">
    <location>
        <position position="210"/>
    </location>
    <ligand>
        <name>Zn(2+)</name>
        <dbReference type="ChEBI" id="CHEBI:29105"/>
        <label>1</label>
        <note>catalytic</note>
    </ligand>
</feature>
<dbReference type="PANTHER" id="PTHR46018">
    <property type="entry name" value="ZINC PHOSPHODIESTERASE ELAC PROTEIN 1"/>
    <property type="match status" value="1"/>
</dbReference>